<dbReference type="EMBL" id="JABAYA010000164">
    <property type="protein sequence ID" value="KAF7723079.1"/>
    <property type="molecule type" value="Genomic_DNA"/>
</dbReference>
<evidence type="ECO:0000313" key="2">
    <source>
        <dbReference type="Proteomes" id="UP000605846"/>
    </source>
</evidence>
<dbReference type="CDD" id="cd00105">
    <property type="entry name" value="KH-I"/>
    <property type="match status" value="1"/>
</dbReference>
<name>A0A8H7BKQ2_9FUNG</name>
<dbReference type="AlphaFoldDB" id="A0A8H7BKQ2"/>
<protein>
    <submittedName>
        <fullName evidence="1">Uncharacterized protein</fullName>
    </submittedName>
</protein>
<evidence type="ECO:0000313" key="1">
    <source>
        <dbReference type="EMBL" id="KAF7723079.1"/>
    </source>
</evidence>
<gene>
    <name evidence="1" type="ORF">EC973_002363</name>
</gene>
<organism evidence="1 2">
    <name type="scientific">Apophysomyces ossiformis</name>
    <dbReference type="NCBI Taxonomy" id="679940"/>
    <lineage>
        <taxon>Eukaryota</taxon>
        <taxon>Fungi</taxon>
        <taxon>Fungi incertae sedis</taxon>
        <taxon>Mucoromycota</taxon>
        <taxon>Mucoromycotina</taxon>
        <taxon>Mucoromycetes</taxon>
        <taxon>Mucorales</taxon>
        <taxon>Mucorineae</taxon>
        <taxon>Mucoraceae</taxon>
        <taxon>Apophysomyces</taxon>
    </lineage>
</organism>
<proteinExistence type="predicted"/>
<reference evidence="1" key="1">
    <citation type="submission" date="2020-01" db="EMBL/GenBank/DDBJ databases">
        <title>Genome Sequencing of Three Apophysomyces-Like Fungal Strains Confirms a Novel Fungal Genus in the Mucoromycota with divergent Burkholderia-like Endosymbiotic Bacteria.</title>
        <authorList>
            <person name="Stajich J.E."/>
            <person name="Macias A.M."/>
            <person name="Carter-House D."/>
            <person name="Lovett B."/>
            <person name="Kasson L.R."/>
            <person name="Berry K."/>
            <person name="Grigoriev I."/>
            <person name="Chang Y."/>
            <person name="Spatafora J."/>
            <person name="Kasson M.T."/>
        </authorList>
    </citation>
    <scope>NUCLEOTIDE SEQUENCE</scope>
    <source>
        <strain evidence="1">NRRL A-21654</strain>
    </source>
</reference>
<dbReference type="Proteomes" id="UP000605846">
    <property type="component" value="Unassembled WGS sequence"/>
</dbReference>
<dbReference type="SUPFAM" id="SSF54791">
    <property type="entry name" value="Eukaryotic type KH-domain (KH-domain type I)"/>
    <property type="match status" value="1"/>
</dbReference>
<dbReference type="GO" id="GO:0003723">
    <property type="term" value="F:RNA binding"/>
    <property type="evidence" value="ECO:0007669"/>
    <property type="project" value="InterPro"/>
</dbReference>
<dbReference type="InterPro" id="IPR036612">
    <property type="entry name" value="KH_dom_type_1_sf"/>
</dbReference>
<keyword evidence="2" id="KW-1185">Reference proteome</keyword>
<accession>A0A8H7BKQ2</accession>
<dbReference type="OrthoDB" id="2367755at2759"/>
<comment type="caution">
    <text evidence="1">The sequence shown here is derived from an EMBL/GenBank/DDBJ whole genome shotgun (WGS) entry which is preliminary data.</text>
</comment>
<sequence>MHIDRFLQLIADDTEGSPVTMRALLPYRRAGALIGIQRSVQFRIQEKYRIRLNFHSEADEFGRLVSVVGRLDNVSRAWREAMVLLFGGGHRLNYGEKLGVNLLIPLALSSKLRSTRVLTRPDGSHYRAQCSLAEIAKLTGATLFLKKDVLPNTTEQVLQVSIERLDPQRLDGFEEAIRMIGDCFLKNRREAFSPRNIYYVPHIAENPFSFDDEENDKQEEEEEDPCIETEWVANAWDMVFCPDELQDDQWHDDFCPDGFHHSQWLDDIPTADDS</sequence>